<proteinExistence type="predicted"/>
<accession>A0A6A7B1D8</accession>
<keyword evidence="1" id="KW-0812">Transmembrane</keyword>
<gene>
    <name evidence="2" type="ORF">T440DRAFT_174352</name>
</gene>
<protein>
    <submittedName>
        <fullName evidence="2">Uncharacterized protein</fullName>
    </submittedName>
</protein>
<keyword evidence="1" id="KW-0472">Membrane</keyword>
<keyword evidence="1" id="KW-1133">Transmembrane helix</keyword>
<feature type="transmembrane region" description="Helical" evidence="1">
    <location>
        <begin position="20"/>
        <end position="43"/>
    </location>
</feature>
<dbReference type="EMBL" id="MU006319">
    <property type="protein sequence ID" value="KAF2848235.1"/>
    <property type="molecule type" value="Genomic_DNA"/>
</dbReference>
<dbReference type="Proteomes" id="UP000799423">
    <property type="component" value="Unassembled WGS sequence"/>
</dbReference>
<sequence>MELSIEWGVELLRAYRLSGVVGRGTNACIMYVCAIFMSCLLCCRQSCSMPMPPYVVYTRSRQWPGDIVAHRGVPMAPTQTRLRGRQRRPSPATQNLTHFITTLILSILRTE</sequence>
<evidence type="ECO:0000313" key="2">
    <source>
        <dbReference type="EMBL" id="KAF2848235.1"/>
    </source>
</evidence>
<dbReference type="AlphaFoldDB" id="A0A6A7B1D8"/>
<evidence type="ECO:0000313" key="3">
    <source>
        <dbReference type="Proteomes" id="UP000799423"/>
    </source>
</evidence>
<evidence type="ECO:0000256" key="1">
    <source>
        <dbReference type="SAM" id="Phobius"/>
    </source>
</evidence>
<name>A0A6A7B1D8_9PLEO</name>
<reference evidence="2" key="1">
    <citation type="submission" date="2020-01" db="EMBL/GenBank/DDBJ databases">
        <authorList>
            <consortium name="DOE Joint Genome Institute"/>
            <person name="Haridas S."/>
            <person name="Albert R."/>
            <person name="Binder M."/>
            <person name="Bloem J."/>
            <person name="Labutti K."/>
            <person name="Salamov A."/>
            <person name="Andreopoulos B."/>
            <person name="Baker S.E."/>
            <person name="Barry K."/>
            <person name="Bills G."/>
            <person name="Bluhm B.H."/>
            <person name="Cannon C."/>
            <person name="Castanera R."/>
            <person name="Culley D.E."/>
            <person name="Daum C."/>
            <person name="Ezra D."/>
            <person name="Gonzalez J.B."/>
            <person name="Henrissat B."/>
            <person name="Kuo A."/>
            <person name="Liang C."/>
            <person name="Lipzen A."/>
            <person name="Lutzoni F."/>
            <person name="Magnuson J."/>
            <person name="Mondo S."/>
            <person name="Nolan M."/>
            <person name="Ohm R."/>
            <person name="Pangilinan J."/>
            <person name="Park H.-J."/>
            <person name="Ramirez L."/>
            <person name="Alfaro M."/>
            <person name="Sun H."/>
            <person name="Tritt A."/>
            <person name="Yoshinaga Y."/>
            <person name="Zwiers L.-H."/>
            <person name="Turgeon B.G."/>
            <person name="Goodwin S.B."/>
            <person name="Spatafora J.W."/>
            <person name="Crous P.W."/>
            <person name="Grigoriev I.V."/>
        </authorList>
    </citation>
    <scope>NUCLEOTIDE SEQUENCE</scope>
    <source>
        <strain evidence="2">IPT5</strain>
    </source>
</reference>
<organism evidence="2 3">
    <name type="scientific">Plenodomus tracheiphilus IPT5</name>
    <dbReference type="NCBI Taxonomy" id="1408161"/>
    <lineage>
        <taxon>Eukaryota</taxon>
        <taxon>Fungi</taxon>
        <taxon>Dikarya</taxon>
        <taxon>Ascomycota</taxon>
        <taxon>Pezizomycotina</taxon>
        <taxon>Dothideomycetes</taxon>
        <taxon>Pleosporomycetidae</taxon>
        <taxon>Pleosporales</taxon>
        <taxon>Pleosporineae</taxon>
        <taxon>Leptosphaeriaceae</taxon>
        <taxon>Plenodomus</taxon>
    </lineage>
</organism>
<keyword evidence="3" id="KW-1185">Reference proteome</keyword>